<dbReference type="SUPFAM" id="SSF140453">
    <property type="entry name" value="EsxAB dimer-like"/>
    <property type="match status" value="1"/>
</dbReference>
<reference evidence="2 3" key="1">
    <citation type="submission" date="2020-10" db="EMBL/GenBank/DDBJ databases">
        <title>Myceligenerans pegani sp. nov., an endophytic actinomycete isolated from Peganum harmala L. in Xinjiang, China.</title>
        <authorList>
            <person name="Xin L."/>
        </authorList>
    </citation>
    <scope>NUCLEOTIDE SEQUENCE [LARGE SCALE GENOMIC DNA]</scope>
    <source>
        <strain evidence="2 3">TRM65318</strain>
    </source>
</reference>
<comment type="caution">
    <text evidence="2">The sequence shown here is derived from an EMBL/GenBank/DDBJ whole genome shotgun (WGS) entry which is preliminary data.</text>
</comment>
<protein>
    <recommendedName>
        <fullName evidence="4">WXG100 family type VII secretion target</fullName>
    </recommendedName>
</protein>
<evidence type="ECO:0000256" key="1">
    <source>
        <dbReference type="SAM" id="MobiDB-lite"/>
    </source>
</evidence>
<proteinExistence type="predicted"/>
<evidence type="ECO:0000313" key="2">
    <source>
        <dbReference type="EMBL" id="MBE1878863.1"/>
    </source>
</evidence>
<dbReference type="Proteomes" id="UP000625527">
    <property type="component" value="Unassembled WGS sequence"/>
</dbReference>
<gene>
    <name evidence="2" type="ORF">IHE71_24535</name>
</gene>
<dbReference type="Gene3D" id="1.10.287.1060">
    <property type="entry name" value="ESAT-6-like"/>
    <property type="match status" value="1"/>
</dbReference>
<organism evidence="2 3">
    <name type="scientific">Myceligenerans pegani</name>
    <dbReference type="NCBI Taxonomy" id="2776917"/>
    <lineage>
        <taxon>Bacteria</taxon>
        <taxon>Bacillati</taxon>
        <taxon>Actinomycetota</taxon>
        <taxon>Actinomycetes</taxon>
        <taxon>Micrococcales</taxon>
        <taxon>Promicromonosporaceae</taxon>
        <taxon>Myceligenerans</taxon>
    </lineage>
</organism>
<name>A0ABR9N5D8_9MICO</name>
<dbReference type="InterPro" id="IPR036689">
    <property type="entry name" value="ESAT-6-like_sf"/>
</dbReference>
<keyword evidence="3" id="KW-1185">Reference proteome</keyword>
<sequence>MSGNLYGADIEALRRLADRIAQGSETLNGVVGVVESAMPDPGQWSGPDAESFRDEWYSTHSPALTASAQALADAAETARSNADEQDATSENLGGGGAGGIGSGVGAVGGSDRPGSVFDVLETGWAAIGAGGAAWKAFKYGRNLLNLTRALDTAGDAAAAATTFIRQGMLADGMGIVGRLGTFGRYAGIAGGAFGVIGGVNQMFNPRYDGWRGGVDRVMGGIGAVGGVATIGMFMGAAAFTGPVGIGIAVGAGLVVGAWELGNLIYDNWDAISGFVSDPLPYLADGLDAVTDFAGDAVDAVGDVASDVGDAIGDAAGAVGDFVGGLF</sequence>
<accession>A0ABR9N5D8</accession>
<dbReference type="RefSeq" id="WP_192865421.1">
    <property type="nucleotide sequence ID" value="NZ_JADAQT010000112.1"/>
</dbReference>
<evidence type="ECO:0008006" key="4">
    <source>
        <dbReference type="Google" id="ProtNLM"/>
    </source>
</evidence>
<feature type="region of interest" description="Disordered" evidence="1">
    <location>
        <begin position="74"/>
        <end position="96"/>
    </location>
</feature>
<evidence type="ECO:0000313" key="3">
    <source>
        <dbReference type="Proteomes" id="UP000625527"/>
    </source>
</evidence>
<dbReference type="EMBL" id="JADAQT010000112">
    <property type="protein sequence ID" value="MBE1878863.1"/>
    <property type="molecule type" value="Genomic_DNA"/>
</dbReference>